<gene>
    <name evidence="3" type="ORF">ABEU19_004762</name>
</gene>
<dbReference type="GO" id="GO:0004527">
    <property type="term" value="F:exonuclease activity"/>
    <property type="evidence" value="ECO:0007669"/>
    <property type="project" value="UniProtKB-KW"/>
</dbReference>
<dbReference type="Proteomes" id="UP001629744">
    <property type="component" value="Unassembled WGS sequence"/>
</dbReference>
<keyword evidence="3" id="KW-0540">Nuclease</keyword>
<dbReference type="EMBL" id="JBDLNU010000007">
    <property type="protein sequence ID" value="MFM1731204.1"/>
    <property type="molecule type" value="Genomic_DNA"/>
</dbReference>
<sequence length="202" mass="22042">MNIQPEFPTRREPRPPDFALTLDELRAVTAFAVSSAEQVLPFFEAHRPHDSRPRGALAAAAAFVNGDHRSRAQRVTAAAAHRAGKEAASPVPYHAAMAAGDAAASAYLHPLADAPQVNHILRASAHTIRVFELCPREEAAEDNPVERIANLATPLLIDVLHRYPRIGGGTNRVSQLVHELDGRLRDQSPTPPTRDGRVMEQR</sequence>
<accession>A0ABW9G1E2</accession>
<comment type="caution">
    <text evidence="3">The sequence shown here is derived from an EMBL/GenBank/DDBJ whole genome shotgun (WGS) entry which is preliminary data.</text>
</comment>
<evidence type="ECO:0000259" key="2">
    <source>
        <dbReference type="Pfam" id="PF21805"/>
    </source>
</evidence>
<feature type="domain" description="Imm-5-like" evidence="2">
    <location>
        <begin position="25"/>
        <end position="109"/>
    </location>
</feature>
<evidence type="ECO:0000313" key="3">
    <source>
        <dbReference type="EMBL" id="MFM1731204.1"/>
    </source>
</evidence>
<dbReference type="InterPro" id="IPR048667">
    <property type="entry name" value="Imm5-like"/>
</dbReference>
<name>A0ABW9G1E2_9NOCA</name>
<protein>
    <submittedName>
        <fullName evidence="3">Exonuclease SbcC</fullName>
    </submittedName>
</protein>
<reference evidence="3 4" key="1">
    <citation type="submission" date="2023-11" db="EMBL/GenBank/DDBJ databases">
        <authorList>
            <person name="Val-Calvo J."/>
            <person name="Scortti M."/>
            <person name="Vazquez-Boland J."/>
        </authorList>
    </citation>
    <scope>NUCLEOTIDE SEQUENCE [LARGE SCALE GENOMIC DNA]</scope>
    <source>
        <strain evidence="3 4">DSM 46662</strain>
    </source>
</reference>
<feature type="region of interest" description="Disordered" evidence="1">
    <location>
        <begin position="182"/>
        <end position="202"/>
    </location>
</feature>
<keyword evidence="3" id="KW-0378">Hydrolase</keyword>
<proteinExistence type="predicted"/>
<keyword evidence="3" id="KW-0269">Exonuclease</keyword>
<organism evidence="3 4">
    <name type="scientific">Prescottella soli</name>
    <dbReference type="NCBI Taxonomy" id="1543852"/>
    <lineage>
        <taxon>Bacteria</taxon>
        <taxon>Bacillati</taxon>
        <taxon>Actinomycetota</taxon>
        <taxon>Actinomycetes</taxon>
        <taxon>Mycobacteriales</taxon>
        <taxon>Nocardiaceae</taxon>
        <taxon>Prescottella</taxon>
    </lineage>
</organism>
<dbReference type="Pfam" id="PF21805">
    <property type="entry name" value="Imm5_like"/>
    <property type="match status" value="1"/>
</dbReference>
<evidence type="ECO:0000313" key="4">
    <source>
        <dbReference type="Proteomes" id="UP001629744"/>
    </source>
</evidence>
<evidence type="ECO:0000256" key="1">
    <source>
        <dbReference type="SAM" id="MobiDB-lite"/>
    </source>
</evidence>
<keyword evidence="4" id="KW-1185">Reference proteome</keyword>